<reference evidence="2" key="2">
    <citation type="submission" date="2021-09" db="EMBL/GenBank/DDBJ databases">
        <authorList>
            <person name="Gilroy R."/>
        </authorList>
    </citation>
    <scope>NUCLEOTIDE SEQUENCE</scope>
    <source>
        <strain evidence="2">7318</strain>
    </source>
</reference>
<evidence type="ECO:0000259" key="1">
    <source>
        <dbReference type="Pfam" id="PF13612"/>
    </source>
</evidence>
<dbReference type="EMBL" id="DYVR01000105">
    <property type="protein sequence ID" value="HJF84805.1"/>
    <property type="molecule type" value="Genomic_DNA"/>
</dbReference>
<name>A0A921HP40_9FIRM</name>
<comment type="caution">
    <text evidence="2">The sequence shown here is derived from an EMBL/GenBank/DDBJ whole genome shotgun (WGS) entry which is preliminary data.</text>
</comment>
<feature type="domain" description="Transposase DDE" evidence="1">
    <location>
        <begin position="121"/>
        <end position="269"/>
    </location>
</feature>
<gene>
    <name evidence="2" type="ORF">K8V65_04010</name>
</gene>
<accession>A0A921HP40</accession>
<dbReference type="Proteomes" id="UP000780768">
    <property type="component" value="Unassembled WGS sequence"/>
</dbReference>
<organism evidence="2 3">
    <name type="scientific">Megamonas hypermegale</name>
    <dbReference type="NCBI Taxonomy" id="158847"/>
    <lineage>
        <taxon>Bacteria</taxon>
        <taxon>Bacillati</taxon>
        <taxon>Bacillota</taxon>
        <taxon>Negativicutes</taxon>
        <taxon>Selenomonadales</taxon>
        <taxon>Selenomonadaceae</taxon>
        <taxon>Megamonas</taxon>
    </lineage>
</organism>
<dbReference type="AlphaFoldDB" id="A0A921HP40"/>
<dbReference type="NCBIfam" id="NF033520">
    <property type="entry name" value="transpos_IS982"/>
    <property type="match status" value="1"/>
</dbReference>
<reference evidence="2" key="1">
    <citation type="journal article" date="2021" name="PeerJ">
        <title>Extensive microbial diversity within the chicken gut microbiome revealed by metagenomics and culture.</title>
        <authorList>
            <person name="Gilroy R."/>
            <person name="Ravi A."/>
            <person name="Getino M."/>
            <person name="Pursley I."/>
            <person name="Horton D.L."/>
            <person name="Alikhan N.F."/>
            <person name="Baker D."/>
            <person name="Gharbi K."/>
            <person name="Hall N."/>
            <person name="Watson M."/>
            <person name="Adriaenssens E.M."/>
            <person name="Foster-Nyarko E."/>
            <person name="Jarju S."/>
            <person name="Secka A."/>
            <person name="Antonio M."/>
            <person name="Oren A."/>
            <person name="Chaudhuri R.R."/>
            <person name="La Ragione R."/>
            <person name="Hildebrand F."/>
            <person name="Pallen M.J."/>
        </authorList>
    </citation>
    <scope>NUCLEOTIDE SEQUENCE</scope>
    <source>
        <strain evidence="2">7318</strain>
    </source>
</reference>
<dbReference type="InterPro" id="IPR025668">
    <property type="entry name" value="Tnp_DDE_dom"/>
</dbReference>
<evidence type="ECO:0000313" key="3">
    <source>
        <dbReference type="Proteomes" id="UP000780768"/>
    </source>
</evidence>
<protein>
    <submittedName>
        <fullName evidence="2">IS982 family transposase</fullName>
    </submittedName>
</protein>
<proteinExistence type="predicted"/>
<sequence>MLNQYHCKSNNFKFQPELSKWIRFIQPLYNKFVPFRIRHRRNVTQSKLNDVVVISLLCWQVSLDVTNQFRFYSFLKNNVFKSRQFPERSRFNRICRNALSSLQYIRIGLSENYFQNPAYLIMDSLPLPVCAPVRNKRAKVFRQIADIGYNAAKKQYYYGFKGHFEIDNNGIIRAYAITKASKTDTALVKTLLSGYRCSKVLADKGYLKKELKEELNREGIWFWTPIRKNMEPQEDEKITKDLKRKRKYIETIFSGWVNLFDIERIRVKSLKGFQLRLEQCFLVYTVQLLEIN</sequence>
<dbReference type="Pfam" id="PF13612">
    <property type="entry name" value="DDE_Tnp_1_3"/>
    <property type="match status" value="1"/>
</dbReference>
<evidence type="ECO:0000313" key="2">
    <source>
        <dbReference type="EMBL" id="HJF84805.1"/>
    </source>
</evidence>